<organism evidence="5 6">
    <name type="scientific">Caulobacter phage CcrPW</name>
    <dbReference type="NCBI Taxonomy" id="2283271"/>
    <lineage>
        <taxon>Viruses</taxon>
        <taxon>Duplodnaviria</taxon>
        <taxon>Heunggongvirae</taxon>
        <taxon>Uroviricota</taxon>
        <taxon>Caudoviricetes</taxon>
        <taxon>Jeanschmidtviridae</taxon>
        <taxon>Colossusvirus</taxon>
        <taxon>Colossusvirus PW</taxon>
    </lineage>
</organism>
<sequence length="203" mass="22591">MAILFFDTETTGLWDKNLPCGHEGQPRIVQLAAMQVDPATRRVLQSINLIVYRKEEIPEASVKVHGTSTEMSQKFGVFEDPALDIFCDMLIGSDLIVAHNIEFDINVINNAARLISGNPVLNVFAEKKTFCTMLAATPVCKFPSKWKRGGEFAWPKLEEAIPHLLGREPTDAHQAIGDVIDCRDLFFHLFDLKQQAASAPAPE</sequence>
<dbReference type="InterPro" id="IPR013520">
    <property type="entry name" value="Ribonucl_H"/>
</dbReference>
<reference evidence="6" key="1">
    <citation type="submission" date="2018-07" db="EMBL/GenBank/DDBJ databases">
        <title>Giant CbK-like Caulobacter bacteriophages have genetically divergent genomes.</title>
        <authorList>
            <person name="Wilson K.M."/>
            <person name="Ely B."/>
        </authorList>
    </citation>
    <scope>NUCLEOTIDE SEQUENCE [LARGE SCALE GENOMIC DNA]</scope>
</reference>
<keyword evidence="2" id="KW-0378">Hydrolase</keyword>
<evidence type="ECO:0000313" key="6">
    <source>
        <dbReference type="Proteomes" id="UP000259026"/>
    </source>
</evidence>
<keyword evidence="1" id="KW-0540">Nuclease</keyword>
<dbReference type="Proteomes" id="UP000259026">
    <property type="component" value="Segment"/>
</dbReference>
<dbReference type="GO" id="GO:0008408">
    <property type="term" value="F:3'-5' exonuclease activity"/>
    <property type="evidence" value="ECO:0007669"/>
    <property type="project" value="TreeGrafter"/>
</dbReference>
<dbReference type="Pfam" id="PF00929">
    <property type="entry name" value="RNase_T"/>
    <property type="match status" value="1"/>
</dbReference>
<dbReference type="SUPFAM" id="SSF53098">
    <property type="entry name" value="Ribonuclease H-like"/>
    <property type="match status" value="1"/>
</dbReference>
<dbReference type="CDD" id="cd06127">
    <property type="entry name" value="DEDDh"/>
    <property type="match status" value="1"/>
</dbReference>
<evidence type="ECO:0000313" key="5">
    <source>
        <dbReference type="EMBL" id="AXQ68703.1"/>
    </source>
</evidence>
<dbReference type="PANTHER" id="PTHR30231:SF4">
    <property type="entry name" value="PROTEIN NEN2"/>
    <property type="match status" value="1"/>
</dbReference>
<dbReference type="PANTHER" id="PTHR30231">
    <property type="entry name" value="DNA POLYMERASE III SUBUNIT EPSILON"/>
    <property type="match status" value="1"/>
</dbReference>
<dbReference type="Gene3D" id="3.30.420.10">
    <property type="entry name" value="Ribonuclease H-like superfamily/Ribonuclease H"/>
    <property type="match status" value="1"/>
</dbReference>
<dbReference type="InterPro" id="IPR012337">
    <property type="entry name" value="RNaseH-like_sf"/>
</dbReference>
<dbReference type="InterPro" id="IPR036397">
    <property type="entry name" value="RNaseH_sf"/>
</dbReference>
<evidence type="ECO:0000259" key="4">
    <source>
        <dbReference type="SMART" id="SM00479"/>
    </source>
</evidence>
<protein>
    <submittedName>
        <fullName evidence="5">Putative PolIII-like exoribonuclease</fullName>
    </submittedName>
</protein>
<dbReference type="EMBL" id="MH588545">
    <property type="protein sequence ID" value="AXQ68703.1"/>
    <property type="molecule type" value="Genomic_DNA"/>
</dbReference>
<name>A0A385EA71_9CAUD</name>
<keyword evidence="6" id="KW-1185">Reference proteome</keyword>
<dbReference type="SMART" id="SM00479">
    <property type="entry name" value="EXOIII"/>
    <property type="match status" value="1"/>
</dbReference>
<feature type="domain" description="Exonuclease" evidence="4">
    <location>
        <begin position="2"/>
        <end position="195"/>
    </location>
</feature>
<accession>A0A385EA71</accession>
<reference evidence="5 6" key="2">
    <citation type="submission" date="2018-09" db="EMBL/GenBank/DDBJ databases">
        <title>Giant CbK-like Caulobacter bacteriophages have genetically divergent genomes.</title>
        <authorList>
            <person name="Wilson K."/>
            <person name="Ely B."/>
        </authorList>
    </citation>
    <scope>NUCLEOTIDE SEQUENCE [LARGE SCALE GENOMIC DNA]</scope>
</reference>
<proteinExistence type="predicted"/>
<evidence type="ECO:0000256" key="1">
    <source>
        <dbReference type="ARBA" id="ARBA00022722"/>
    </source>
</evidence>
<evidence type="ECO:0000256" key="2">
    <source>
        <dbReference type="ARBA" id="ARBA00022801"/>
    </source>
</evidence>
<evidence type="ECO:0000256" key="3">
    <source>
        <dbReference type="ARBA" id="ARBA00022839"/>
    </source>
</evidence>
<gene>
    <name evidence="5" type="ORF">CcrPW_gp164c</name>
</gene>
<dbReference type="GO" id="GO:0003676">
    <property type="term" value="F:nucleic acid binding"/>
    <property type="evidence" value="ECO:0007669"/>
    <property type="project" value="InterPro"/>
</dbReference>
<keyword evidence="3" id="KW-0269">Exonuclease</keyword>